<keyword evidence="5" id="KW-1185">Reference proteome</keyword>
<dbReference type="EMBL" id="OZ022409">
    <property type="protein sequence ID" value="CAK9440303.1"/>
    <property type="molecule type" value="Genomic_DNA"/>
</dbReference>
<evidence type="ECO:0000256" key="2">
    <source>
        <dbReference type="ARBA" id="ARBA00022801"/>
    </source>
</evidence>
<accession>A0ABP0ZPV6</accession>
<sequence length="338" mass="38296">MLLKVSLYTTRRLSSSSLRNNFKPSFNVEKIPDLKMKEHVDLEWKQWLPNKVKLDKRATPVLFLHGLYGGKASFNKVGRNLSEHLVTPVYSVDLRNHGDSPHALPHSYMSMAHDVARFIQERQWANCVLVGHSMGAKVAMLVSLLHPDLISKLVVMDNTPHSKPLGRAFYESLLGMCELEAGGIDFGAVGSPPALGSGDDHRRKQVTKTTVVDEFLSKYEKDASVRQLLLSNFRYKWKGNGITSDGKHGEAFQIPVLNFWKHDVIDAMSSWPVLEVAQFTKPVLVMYGKESSFVKERYRSIFEEYFTDLEFVGFDTGHWIYSEQPAQCTKVLSKFISG</sequence>
<dbReference type="InterPro" id="IPR029058">
    <property type="entry name" value="AB_hydrolase_fold"/>
</dbReference>
<dbReference type="SUPFAM" id="SSF53474">
    <property type="entry name" value="alpha/beta-Hydrolases"/>
    <property type="match status" value="1"/>
</dbReference>
<comment type="similarity">
    <text evidence="1">Belongs to the AB hydrolase superfamily.</text>
</comment>
<protein>
    <recommendedName>
        <fullName evidence="3">AB hydrolase-1 domain-containing protein</fullName>
    </recommendedName>
</protein>
<dbReference type="Proteomes" id="UP001497383">
    <property type="component" value="Chromosome 5"/>
</dbReference>
<keyword evidence="2" id="KW-0378">Hydrolase</keyword>
<reference evidence="4 5" key="1">
    <citation type="submission" date="2024-03" db="EMBL/GenBank/DDBJ databases">
        <authorList>
            <person name="Brejova B."/>
        </authorList>
    </citation>
    <scope>NUCLEOTIDE SEQUENCE [LARGE SCALE GENOMIC DNA]</scope>
    <source>
        <strain evidence="4 5">CBS 14171</strain>
    </source>
</reference>
<gene>
    <name evidence="4" type="ORF">LODBEIA_P44030</name>
</gene>
<dbReference type="Pfam" id="PF00561">
    <property type="entry name" value="Abhydrolase_1"/>
    <property type="match status" value="1"/>
</dbReference>
<proteinExistence type="inferred from homology"/>
<dbReference type="Gene3D" id="3.40.50.1820">
    <property type="entry name" value="alpha/beta hydrolase"/>
    <property type="match status" value="1"/>
</dbReference>
<evidence type="ECO:0000313" key="5">
    <source>
        <dbReference type="Proteomes" id="UP001497383"/>
    </source>
</evidence>
<evidence type="ECO:0000256" key="1">
    <source>
        <dbReference type="ARBA" id="ARBA00008645"/>
    </source>
</evidence>
<evidence type="ECO:0000313" key="4">
    <source>
        <dbReference type="EMBL" id="CAK9440303.1"/>
    </source>
</evidence>
<evidence type="ECO:0000259" key="3">
    <source>
        <dbReference type="Pfam" id="PF00561"/>
    </source>
</evidence>
<name>A0ABP0ZPV6_9ASCO</name>
<dbReference type="GeneID" id="92209599"/>
<organism evidence="4 5">
    <name type="scientific">Lodderomyces beijingensis</name>
    <dbReference type="NCBI Taxonomy" id="1775926"/>
    <lineage>
        <taxon>Eukaryota</taxon>
        <taxon>Fungi</taxon>
        <taxon>Dikarya</taxon>
        <taxon>Ascomycota</taxon>
        <taxon>Saccharomycotina</taxon>
        <taxon>Pichiomycetes</taxon>
        <taxon>Debaryomycetaceae</taxon>
        <taxon>Candida/Lodderomyces clade</taxon>
        <taxon>Lodderomyces</taxon>
    </lineage>
</organism>
<feature type="domain" description="AB hydrolase-1" evidence="3">
    <location>
        <begin position="60"/>
        <end position="161"/>
    </location>
</feature>
<dbReference type="PANTHER" id="PTHR46118">
    <property type="entry name" value="PROTEIN ABHD11"/>
    <property type="match status" value="1"/>
</dbReference>
<dbReference type="InterPro" id="IPR000073">
    <property type="entry name" value="AB_hydrolase_1"/>
</dbReference>
<dbReference type="PANTHER" id="PTHR46118:SF4">
    <property type="entry name" value="PROTEIN ABHD11"/>
    <property type="match status" value="1"/>
</dbReference>
<dbReference type="RefSeq" id="XP_066831341.1">
    <property type="nucleotide sequence ID" value="XM_066974621.1"/>
</dbReference>